<dbReference type="GeneID" id="30200638"/>
<dbReference type="Pfam" id="PF05057">
    <property type="entry name" value="DUF676"/>
    <property type="match status" value="1"/>
</dbReference>
<accession>A0A1E3P3Z2</accession>
<gene>
    <name evidence="5" type="ORF">WICANDRAFT_62536</name>
</gene>
<organism evidence="5 6">
    <name type="scientific">Wickerhamomyces anomalus (strain ATCC 58044 / CBS 1984 / NCYC 433 / NRRL Y-366-8)</name>
    <name type="common">Yeast</name>
    <name type="synonym">Hansenula anomala</name>
    <dbReference type="NCBI Taxonomy" id="683960"/>
    <lineage>
        <taxon>Eukaryota</taxon>
        <taxon>Fungi</taxon>
        <taxon>Dikarya</taxon>
        <taxon>Ascomycota</taxon>
        <taxon>Saccharomycotina</taxon>
        <taxon>Saccharomycetes</taxon>
        <taxon>Phaffomycetales</taxon>
        <taxon>Wickerhamomycetaceae</taxon>
        <taxon>Wickerhamomyces</taxon>
    </lineage>
</organism>
<feature type="domain" description="DUF676" evidence="4">
    <location>
        <begin position="3"/>
        <end position="200"/>
    </location>
</feature>
<evidence type="ECO:0000256" key="3">
    <source>
        <dbReference type="SAM" id="Phobius"/>
    </source>
</evidence>
<sequence length="515" mass="59337">MECHLLVLVHGLWGNKKHFDYINQEIDNLDLSEKSDEKLVVYRTHGNEGYKTIDGIDVCGLRVAHEIMDQIKTLNKEGHHVTKFSIVGYSLGGLISRYAIGILYHQNYFQSIKPVNFITFCTPHVGVLTPGSNISVKIFNNLVPNLLSLSGKQMFLKDSSGLNQNPLLSLMASPTSVFYKALESFKYRSLYANAINDKRTSWWTAGISIVDPFINIDENSSLNDLNYNFIKSYEPIILDSLANIVISNRKISIMGDDEKEEVDEVVLVSNFWERKWRWVVVAFNLLFFAPLWVLWFILSGIMESFKSHRRINTTLRENSGFFASLTEFISDEPINLIDSDEDEEDDEYDFTTPAESIRSVDFDHNNFEKSLHDQADTLMESLWDAMTSKDELESAKYAKYDIKHHTPVTIEEDDGDYGRIEDEGFKATISELSFFEKDSEYYKSEVLSPFILNLTNEQLEIIKNLNNLTWNKFPLLIRHTKSTHSAAIVRDYKDATLYEGKVVIKHWLDNVFQLD</sequence>
<dbReference type="InterPro" id="IPR007751">
    <property type="entry name" value="DUF676_lipase-like"/>
</dbReference>
<dbReference type="GO" id="GO:0004622">
    <property type="term" value="F:phosphatidylcholine lysophospholipase activity"/>
    <property type="evidence" value="ECO:0007669"/>
    <property type="project" value="TreeGrafter"/>
</dbReference>
<keyword evidence="2" id="KW-0443">Lipid metabolism</keyword>
<evidence type="ECO:0000313" key="5">
    <source>
        <dbReference type="EMBL" id="ODQ59960.1"/>
    </source>
</evidence>
<feature type="transmembrane region" description="Helical" evidence="3">
    <location>
        <begin position="276"/>
        <end position="301"/>
    </location>
</feature>
<dbReference type="GO" id="GO:0005811">
    <property type="term" value="C:lipid droplet"/>
    <property type="evidence" value="ECO:0007669"/>
    <property type="project" value="TreeGrafter"/>
</dbReference>
<evidence type="ECO:0000313" key="6">
    <source>
        <dbReference type="Proteomes" id="UP000094112"/>
    </source>
</evidence>
<keyword evidence="2" id="KW-0442">Lipid degradation</keyword>
<dbReference type="SUPFAM" id="SSF53474">
    <property type="entry name" value="alpha/beta-Hydrolases"/>
    <property type="match status" value="1"/>
</dbReference>
<reference evidence="5 6" key="1">
    <citation type="journal article" date="2016" name="Proc. Natl. Acad. Sci. U.S.A.">
        <title>Comparative genomics of biotechnologically important yeasts.</title>
        <authorList>
            <person name="Riley R."/>
            <person name="Haridas S."/>
            <person name="Wolfe K.H."/>
            <person name="Lopes M.R."/>
            <person name="Hittinger C.T."/>
            <person name="Goeker M."/>
            <person name="Salamov A.A."/>
            <person name="Wisecaver J.H."/>
            <person name="Long T.M."/>
            <person name="Calvey C.H."/>
            <person name="Aerts A.L."/>
            <person name="Barry K.W."/>
            <person name="Choi C."/>
            <person name="Clum A."/>
            <person name="Coughlan A.Y."/>
            <person name="Deshpande S."/>
            <person name="Douglass A.P."/>
            <person name="Hanson S.J."/>
            <person name="Klenk H.-P."/>
            <person name="LaButti K.M."/>
            <person name="Lapidus A."/>
            <person name="Lindquist E.A."/>
            <person name="Lipzen A.M."/>
            <person name="Meier-Kolthoff J.P."/>
            <person name="Ohm R.A."/>
            <person name="Otillar R.P."/>
            <person name="Pangilinan J.L."/>
            <person name="Peng Y."/>
            <person name="Rokas A."/>
            <person name="Rosa C.A."/>
            <person name="Scheuner C."/>
            <person name="Sibirny A.A."/>
            <person name="Slot J.C."/>
            <person name="Stielow J.B."/>
            <person name="Sun H."/>
            <person name="Kurtzman C.P."/>
            <person name="Blackwell M."/>
            <person name="Grigoriev I.V."/>
            <person name="Jeffries T.W."/>
        </authorList>
    </citation>
    <scope>NUCLEOTIDE SEQUENCE [LARGE SCALE GENOMIC DNA]</scope>
    <source>
        <strain evidence="6">ATCC 58044 / CBS 1984 / NCYC 433 / NRRL Y-366-8</strain>
    </source>
</reference>
<keyword evidence="3" id="KW-0812">Transmembrane</keyword>
<dbReference type="AlphaFoldDB" id="A0A1E3P3Z2"/>
<dbReference type="Proteomes" id="UP000094112">
    <property type="component" value="Unassembled WGS sequence"/>
</dbReference>
<dbReference type="RefSeq" id="XP_019039167.1">
    <property type="nucleotide sequence ID" value="XM_019183392.1"/>
</dbReference>
<evidence type="ECO:0000256" key="1">
    <source>
        <dbReference type="ARBA" id="ARBA00007920"/>
    </source>
</evidence>
<dbReference type="Gene3D" id="3.40.50.1820">
    <property type="entry name" value="alpha/beta hydrolase"/>
    <property type="match status" value="1"/>
</dbReference>
<dbReference type="EMBL" id="KV454210">
    <property type="protein sequence ID" value="ODQ59960.1"/>
    <property type="molecule type" value="Genomic_DNA"/>
</dbReference>
<dbReference type="PANTHER" id="PTHR12482">
    <property type="entry name" value="LIPASE ROG1-RELATED-RELATED"/>
    <property type="match status" value="1"/>
</dbReference>
<dbReference type="OrthoDB" id="273452at2759"/>
<proteinExistence type="inferred from homology"/>
<name>A0A1E3P3Z2_WICAA</name>
<dbReference type="GO" id="GO:0047372">
    <property type="term" value="F:monoacylglycerol lipase activity"/>
    <property type="evidence" value="ECO:0007669"/>
    <property type="project" value="TreeGrafter"/>
</dbReference>
<evidence type="ECO:0000259" key="4">
    <source>
        <dbReference type="Pfam" id="PF05057"/>
    </source>
</evidence>
<dbReference type="GO" id="GO:0016042">
    <property type="term" value="P:lipid catabolic process"/>
    <property type="evidence" value="ECO:0007669"/>
    <property type="project" value="UniProtKB-KW"/>
</dbReference>
<keyword evidence="3" id="KW-0472">Membrane</keyword>
<evidence type="ECO:0000256" key="2">
    <source>
        <dbReference type="ARBA" id="ARBA00022963"/>
    </source>
</evidence>
<dbReference type="InterPro" id="IPR029058">
    <property type="entry name" value="AB_hydrolase_fold"/>
</dbReference>
<keyword evidence="3" id="KW-1133">Transmembrane helix</keyword>
<keyword evidence="6" id="KW-1185">Reference proteome</keyword>
<dbReference type="PANTHER" id="PTHR12482:SF65">
    <property type="entry name" value="ESTERASE, PUTATIVE (AFU_ORTHOLOGUE AFUA_3G12320)-RELATED"/>
    <property type="match status" value="1"/>
</dbReference>
<protein>
    <recommendedName>
        <fullName evidence="4">DUF676 domain-containing protein</fullName>
    </recommendedName>
</protein>
<dbReference type="InterPro" id="IPR044294">
    <property type="entry name" value="Lipase-like"/>
</dbReference>
<comment type="similarity">
    <text evidence="1">Belongs to the putative lipase ROG1 family.</text>
</comment>